<keyword evidence="17" id="KW-0130">Cell adhesion</keyword>
<protein>
    <recommendedName>
        <fullName evidence="9">Dipeptidyl peptidase 4</fullName>
        <ecNumber evidence="8">3.4.14.5</ecNumber>
    </recommendedName>
    <alternativeName>
        <fullName evidence="25">Dipeptidyl peptidase IV</fullName>
    </alternativeName>
    <alternativeName>
        <fullName evidence="26">T-cell activation antigen CD26</fullName>
    </alternativeName>
</protein>
<feature type="domain" description="Dipeptidylpeptidase IV N-terminal" evidence="29">
    <location>
        <begin position="153"/>
        <end position="516"/>
    </location>
</feature>
<reference evidence="30" key="1">
    <citation type="submission" date="2025-08" db="UniProtKB">
        <authorList>
            <consortium name="Ensembl"/>
        </authorList>
    </citation>
    <scope>IDENTIFICATION</scope>
</reference>
<evidence type="ECO:0000256" key="16">
    <source>
        <dbReference type="ARBA" id="ARBA00022825"/>
    </source>
</evidence>
<evidence type="ECO:0000256" key="23">
    <source>
        <dbReference type="ARBA" id="ARBA00023180"/>
    </source>
</evidence>
<sequence length="803" mass="91982">MLTVADYYLIVLAAVVLSYGTYKIHMEWRRHQRGGGDYTLLGNPVRMKTWVKWMIGLLVGAVVIVAIAVPVALLVNKDNGNGDEDSRRTYTLDDYFGDQLRFRAFSAEWVSDHEYVHRTRENNLLLHNVEGETVTTLLSNNTLNGTLSYYSLSADRKYALLQYNYEKVWRHSYKASYRIYDIERSNYVTTNELPDQVQYVTWSPVGHKLAYVWRENIYVKETPEGMNAQITSDGEENKILNGIPDWVYEEEMFSTSYALWWSPSAKYLSYVQFNDTNVPVIEYTYYGPESDQYPHTVHIPYPKAGTTNPTVKLFTVNTESLTTISHAEILAPTEMRSIDHYIATMAWVTDQRVAIQWLRRFQNVSLLVVCDLTEGTQTWNCPQTVREESTTGWVGNFGPSEPVFASDNRTYYKIISNGDGFKHVHFFDGNQAPVAITSGRFEVTAVVSLTSASIYYISNEGYPSRRHLYKKAVGTGAGAPECITCNLRSERCQRNSAYFSHDAKYFFLTCSGPGIPIYTLRRSSDNHEMKVLEDNEELRIKLEDIQLPTKENTTFSIHGFDLWYQMILPPHFDKTKKYPLLMDVYAGPCSQKTDQFFRLNWATYLASTEQVIVASFDGRGSGYQGDAIMHQLNRRLGTVEVEDQIAAVRHFISLGFIDEKRIAMWGWSYGGYVTSMVLGSGSQLFKCGIAVAPVSSWQYYDTIYTERYMSLPTEADNLRNYLSSTVMSRAEKFKDVEYLLIHGTADDNVHFQQAAQISQALVDAQVDFETMWYTDKDHGISGLANRHIYTHMSHFLKKCFDLP</sequence>
<dbReference type="InterPro" id="IPR050278">
    <property type="entry name" value="Serine_Prot_S9B/DPPIV"/>
</dbReference>
<keyword evidence="15" id="KW-0378">Hydrolase</keyword>
<evidence type="ECO:0000256" key="24">
    <source>
        <dbReference type="ARBA" id="ARBA00023273"/>
    </source>
</evidence>
<dbReference type="InterPro" id="IPR001375">
    <property type="entry name" value="Peptidase_S9_cat"/>
</dbReference>
<dbReference type="AlphaFoldDB" id="A0A8C5WLC9"/>
<evidence type="ECO:0000256" key="19">
    <source>
        <dbReference type="ARBA" id="ARBA00022968"/>
    </source>
</evidence>
<dbReference type="InterPro" id="IPR002469">
    <property type="entry name" value="Peptidase_S9B_N"/>
</dbReference>
<dbReference type="GO" id="GO:0007155">
    <property type="term" value="P:cell adhesion"/>
    <property type="evidence" value="ECO:0007669"/>
    <property type="project" value="UniProtKB-KW"/>
</dbReference>
<evidence type="ECO:0000256" key="10">
    <source>
        <dbReference type="ARBA" id="ARBA00022438"/>
    </source>
</evidence>
<keyword evidence="21 27" id="KW-0472">Membrane</keyword>
<dbReference type="FunFam" id="3.40.50.1820:FF:000003">
    <property type="entry name" value="Dipeptidyl peptidase 4"/>
    <property type="match status" value="1"/>
</dbReference>
<evidence type="ECO:0000256" key="3">
    <source>
        <dbReference type="ARBA" id="ARBA00004341"/>
    </source>
</evidence>
<keyword evidence="14 27" id="KW-0812">Transmembrane</keyword>
<dbReference type="GO" id="GO:0004177">
    <property type="term" value="F:aminopeptidase activity"/>
    <property type="evidence" value="ECO:0007669"/>
    <property type="project" value="UniProtKB-KW"/>
</dbReference>
<comment type="similarity">
    <text evidence="7">Belongs to the peptidase S9B family. DPPIV subfamily.</text>
</comment>
<keyword evidence="31" id="KW-1185">Reference proteome</keyword>
<dbReference type="PANTHER" id="PTHR11731">
    <property type="entry name" value="PROTEASE FAMILY S9B,C DIPEPTIDYL-PEPTIDASE IV-RELATED"/>
    <property type="match status" value="1"/>
</dbReference>
<evidence type="ECO:0000313" key="31">
    <source>
        <dbReference type="Proteomes" id="UP000694569"/>
    </source>
</evidence>
<dbReference type="GO" id="GO:0016324">
    <property type="term" value="C:apical plasma membrane"/>
    <property type="evidence" value="ECO:0007669"/>
    <property type="project" value="UniProtKB-SubCell"/>
</dbReference>
<evidence type="ECO:0000256" key="27">
    <source>
        <dbReference type="SAM" id="Phobius"/>
    </source>
</evidence>
<keyword evidence="16" id="KW-0720">Serine protease</keyword>
<keyword evidence="11" id="KW-1003">Cell membrane</keyword>
<evidence type="ECO:0000256" key="1">
    <source>
        <dbReference type="ARBA" id="ARBA00001257"/>
    </source>
</evidence>
<keyword evidence="13" id="KW-0645">Protease</keyword>
<evidence type="ECO:0000256" key="26">
    <source>
        <dbReference type="ARBA" id="ARBA00031284"/>
    </source>
</evidence>
<keyword evidence="24" id="KW-0966">Cell projection</keyword>
<evidence type="ECO:0000256" key="18">
    <source>
        <dbReference type="ARBA" id="ARBA00022949"/>
    </source>
</evidence>
<feature type="domain" description="Peptidase S9 prolyl oligopeptidase catalytic" evidence="28">
    <location>
        <begin position="599"/>
        <end position="801"/>
    </location>
</feature>
<dbReference type="GO" id="GO:0008239">
    <property type="term" value="F:dipeptidyl-peptidase activity"/>
    <property type="evidence" value="ECO:0007669"/>
    <property type="project" value="UniProtKB-EC"/>
</dbReference>
<dbReference type="SUPFAM" id="SSF82171">
    <property type="entry name" value="DPP6 N-terminal domain-like"/>
    <property type="match status" value="1"/>
</dbReference>
<evidence type="ECO:0000313" key="30">
    <source>
        <dbReference type="Ensembl" id="ENSLLEP00000046417.1"/>
    </source>
</evidence>
<comment type="catalytic activity">
    <reaction evidence="1">
        <text>Release of an N-terminal dipeptide, Xaa-Yaa-|-Zaa-, from a polypeptide, preferentially when Yaa is Pro, provided Zaa is neither Pro nor hydroxyproline.</text>
        <dbReference type="EC" id="3.4.14.5"/>
    </reaction>
</comment>
<accession>A0A8C5WLC9</accession>
<keyword evidence="10" id="KW-0031">Aminopeptidase</keyword>
<dbReference type="GO" id="GO:0006508">
    <property type="term" value="P:proteolysis"/>
    <property type="evidence" value="ECO:0007669"/>
    <property type="project" value="UniProtKB-KW"/>
</dbReference>
<dbReference type="Gene3D" id="2.140.10.30">
    <property type="entry name" value="Dipeptidylpeptidase IV, N-terminal domain"/>
    <property type="match status" value="1"/>
</dbReference>
<dbReference type="OrthoDB" id="16520at2759"/>
<dbReference type="SUPFAM" id="SSF53474">
    <property type="entry name" value="alpha/beta-Hydrolases"/>
    <property type="match status" value="1"/>
</dbReference>
<dbReference type="GO" id="GO:0031258">
    <property type="term" value="C:lamellipodium membrane"/>
    <property type="evidence" value="ECO:0007669"/>
    <property type="project" value="UniProtKB-SubCell"/>
</dbReference>
<keyword evidence="22" id="KW-1015">Disulfide bond</keyword>
<keyword evidence="18" id="KW-0965">Cell junction</keyword>
<dbReference type="GO" id="GO:0045121">
    <property type="term" value="C:membrane raft"/>
    <property type="evidence" value="ECO:0007669"/>
    <property type="project" value="UniProtKB-SubCell"/>
</dbReference>
<keyword evidence="20 27" id="KW-1133">Transmembrane helix</keyword>
<evidence type="ECO:0000256" key="20">
    <source>
        <dbReference type="ARBA" id="ARBA00022989"/>
    </source>
</evidence>
<organism evidence="30 31">
    <name type="scientific">Leptobrachium leishanense</name>
    <name type="common">Leishan spiny toad</name>
    <dbReference type="NCBI Taxonomy" id="445787"/>
    <lineage>
        <taxon>Eukaryota</taxon>
        <taxon>Metazoa</taxon>
        <taxon>Chordata</taxon>
        <taxon>Craniata</taxon>
        <taxon>Vertebrata</taxon>
        <taxon>Euteleostomi</taxon>
        <taxon>Amphibia</taxon>
        <taxon>Batrachia</taxon>
        <taxon>Anura</taxon>
        <taxon>Pelobatoidea</taxon>
        <taxon>Megophryidae</taxon>
        <taxon>Leptobrachium</taxon>
    </lineage>
</organism>
<evidence type="ECO:0000256" key="9">
    <source>
        <dbReference type="ARBA" id="ARBA00014711"/>
    </source>
</evidence>
<dbReference type="GO" id="GO:0004252">
    <property type="term" value="F:serine-type endopeptidase activity"/>
    <property type="evidence" value="ECO:0007669"/>
    <property type="project" value="InterPro"/>
</dbReference>
<name>A0A8C5WLC9_9ANUR</name>
<evidence type="ECO:0000256" key="8">
    <source>
        <dbReference type="ARBA" id="ARBA00012062"/>
    </source>
</evidence>
<evidence type="ECO:0000256" key="13">
    <source>
        <dbReference type="ARBA" id="ARBA00022670"/>
    </source>
</evidence>
<dbReference type="PROSITE" id="PS00708">
    <property type="entry name" value="PRO_ENDOPEP_SER"/>
    <property type="match status" value="1"/>
</dbReference>
<proteinExistence type="inferred from homology"/>
<evidence type="ECO:0000256" key="14">
    <source>
        <dbReference type="ARBA" id="ARBA00022692"/>
    </source>
</evidence>
<dbReference type="InterPro" id="IPR002471">
    <property type="entry name" value="Pept_S9_AS"/>
</dbReference>
<keyword evidence="12" id="KW-0964">Secreted</keyword>
<evidence type="ECO:0000256" key="21">
    <source>
        <dbReference type="ARBA" id="ARBA00023136"/>
    </source>
</evidence>
<evidence type="ECO:0000256" key="17">
    <source>
        <dbReference type="ARBA" id="ARBA00022889"/>
    </source>
</evidence>
<evidence type="ECO:0000256" key="2">
    <source>
        <dbReference type="ARBA" id="ARBA00004285"/>
    </source>
</evidence>
<evidence type="ECO:0000256" key="11">
    <source>
        <dbReference type="ARBA" id="ARBA00022475"/>
    </source>
</evidence>
<dbReference type="Gene3D" id="3.40.50.1820">
    <property type="entry name" value="alpha/beta hydrolase"/>
    <property type="match status" value="1"/>
</dbReference>
<evidence type="ECO:0000256" key="4">
    <source>
        <dbReference type="ARBA" id="ARBA00004485"/>
    </source>
</evidence>
<evidence type="ECO:0000256" key="5">
    <source>
        <dbReference type="ARBA" id="ARBA00004613"/>
    </source>
</evidence>
<evidence type="ECO:0000256" key="6">
    <source>
        <dbReference type="ARBA" id="ARBA00004655"/>
    </source>
</evidence>
<evidence type="ECO:0000256" key="15">
    <source>
        <dbReference type="ARBA" id="ARBA00022801"/>
    </source>
</evidence>
<evidence type="ECO:0000259" key="28">
    <source>
        <dbReference type="Pfam" id="PF00326"/>
    </source>
</evidence>
<reference evidence="30" key="2">
    <citation type="submission" date="2025-09" db="UniProtKB">
        <authorList>
            <consortium name="Ensembl"/>
        </authorList>
    </citation>
    <scope>IDENTIFICATION</scope>
</reference>
<evidence type="ECO:0000256" key="22">
    <source>
        <dbReference type="ARBA" id="ARBA00023157"/>
    </source>
</evidence>
<dbReference type="Pfam" id="PF00930">
    <property type="entry name" value="DPPIV_N"/>
    <property type="match status" value="1"/>
</dbReference>
<dbReference type="EC" id="3.4.14.5" evidence="8"/>
<feature type="transmembrane region" description="Helical" evidence="27">
    <location>
        <begin position="53"/>
        <end position="75"/>
    </location>
</feature>
<keyword evidence="19" id="KW-0735">Signal-anchor</keyword>
<dbReference type="Pfam" id="PF00326">
    <property type="entry name" value="Peptidase_S9"/>
    <property type="match status" value="1"/>
</dbReference>
<dbReference type="GO" id="GO:0005576">
    <property type="term" value="C:extracellular region"/>
    <property type="evidence" value="ECO:0007669"/>
    <property type="project" value="UniProtKB-SubCell"/>
</dbReference>
<dbReference type="Ensembl" id="ENSLLET00000048256.1">
    <property type="protein sequence ID" value="ENSLLEP00000046417.1"/>
    <property type="gene ID" value="ENSLLEG00000029416.1"/>
</dbReference>
<dbReference type="PANTHER" id="PTHR11731:SF128">
    <property type="entry name" value="DIPEPTIDYL PEPTIDASE 4"/>
    <property type="match status" value="1"/>
</dbReference>
<evidence type="ECO:0000256" key="7">
    <source>
        <dbReference type="ARBA" id="ARBA00010036"/>
    </source>
</evidence>
<evidence type="ECO:0000259" key="29">
    <source>
        <dbReference type="Pfam" id="PF00930"/>
    </source>
</evidence>
<evidence type="ECO:0000256" key="25">
    <source>
        <dbReference type="ARBA" id="ARBA00030567"/>
    </source>
</evidence>
<dbReference type="Proteomes" id="UP000694569">
    <property type="component" value="Unplaced"/>
</dbReference>
<feature type="transmembrane region" description="Helical" evidence="27">
    <location>
        <begin position="6"/>
        <end position="24"/>
    </location>
</feature>
<keyword evidence="23" id="KW-0325">Glycoprotein</keyword>
<evidence type="ECO:0000256" key="12">
    <source>
        <dbReference type="ARBA" id="ARBA00022525"/>
    </source>
</evidence>
<comment type="subcellular location">
    <subcellularLocation>
        <location evidence="6">Apical cell membrane</location>
        <topology evidence="6">Single-pass type II membrane protein</topology>
    </subcellularLocation>
    <subcellularLocation>
        <location evidence="3">Cell projection</location>
        <location evidence="3">Invadopodium membrane</location>
        <topology evidence="3">Single-pass type II membrane protein</topology>
    </subcellularLocation>
    <subcellularLocation>
        <location evidence="4">Cell projection</location>
        <location evidence="4">Lamellipodium membrane</location>
        <topology evidence="4">Single-pass type II membrane protein</topology>
    </subcellularLocation>
    <subcellularLocation>
        <location evidence="2">Membrane raft</location>
    </subcellularLocation>
    <subcellularLocation>
        <location evidence="5">Secreted</location>
    </subcellularLocation>
</comment>
<dbReference type="GeneTree" id="ENSGT00940000163944"/>
<dbReference type="InterPro" id="IPR029058">
    <property type="entry name" value="AB_hydrolase_fold"/>
</dbReference>